<dbReference type="Proteomes" id="UP000181976">
    <property type="component" value="Unassembled WGS sequence"/>
</dbReference>
<dbReference type="InterPro" id="IPR036278">
    <property type="entry name" value="Sialidase_sf"/>
</dbReference>
<evidence type="ECO:0000313" key="2">
    <source>
        <dbReference type="Proteomes" id="UP000181976"/>
    </source>
</evidence>
<dbReference type="Pfam" id="PF15892">
    <property type="entry name" value="BNR_4"/>
    <property type="match status" value="1"/>
</dbReference>
<dbReference type="SUPFAM" id="SSF50939">
    <property type="entry name" value="Sialidases"/>
    <property type="match status" value="1"/>
</dbReference>
<gene>
    <name evidence="1" type="ORF">SAMN05444380_110109</name>
</gene>
<keyword evidence="2" id="KW-1185">Reference proteome</keyword>
<name>A0A1I2A4H2_9BACT</name>
<dbReference type="PROSITE" id="PS51257">
    <property type="entry name" value="PROKAR_LIPOPROTEIN"/>
    <property type="match status" value="1"/>
</dbReference>
<dbReference type="InParanoid" id="A0A1I2A4H2"/>
<dbReference type="RefSeq" id="WP_010527240.1">
    <property type="nucleotide sequence ID" value="NZ_AFSL01000039.1"/>
</dbReference>
<proteinExistence type="predicted"/>
<protein>
    <submittedName>
        <fullName evidence="1">BNR repeat-containing family member</fullName>
    </submittedName>
</protein>
<dbReference type="Gene3D" id="2.120.10.10">
    <property type="match status" value="1"/>
</dbReference>
<dbReference type="AlphaFoldDB" id="A0A1I2A4H2"/>
<evidence type="ECO:0000313" key="1">
    <source>
        <dbReference type="EMBL" id="SFE38478.1"/>
    </source>
</evidence>
<dbReference type="CDD" id="cd15482">
    <property type="entry name" value="Sialidase_non-viral"/>
    <property type="match status" value="1"/>
</dbReference>
<reference evidence="1 2" key="1">
    <citation type="submission" date="2016-10" db="EMBL/GenBank/DDBJ databases">
        <authorList>
            <person name="de Groot N.N."/>
        </authorList>
    </citation>
    <scope>NUCLEOTIDE SEQUENCE [LARGE SCALE GENOMIC DNA]</scope>
    <source>
        <strain evidence="1 2">DSM 19012</strain>
    </source>
</reference>
<accession>A0A1I2A4H2</accession>
<dbReference type="eggNOG" id="COG4225">
    <property type="taxonomic scope" value="Bacteria"/>
</dbReference>
<sequence>MGIKISFFIITLIFFGCTSQNRVKKVQILDDDAAWCWFSDPRAIKLQYSSGSKIVAGGVTKNGSVVAFSFDMQNGGIENGIIHSNLEIDDHNNPAFLELPNGKILSFYTRHHNNDLFMSKTISPGDITKWEGPRRIEITNDEEEELYGAPKYTYANPVMLSDEKNRIFLFGRWMGFKPVMIWSDNQGKSWSKSRVVICPQPFDPGNRPYVKYYSDGKSKIHMAFTDGHPRNEPFNSIYYAYYQKGSFFRADGSLICTIDSLPFEPSDATLVYKGNSKEGRAWIYDIKIDDNDFPVIAYARYPTEVDHIYHYAKFNGENWEDNELCHAGKWFPQTPEGEREREPHYSGGITISVGDVATVFLSREIDGVFEIQKWQKYGNSDWKFSPITENSDYDQVRPVVPWGIDHHAPVLLWMENEKYVHYTNYSSKIKFTGF</sequence>
<dbReference type="STRING" id="385682.SAMN05444380_110109"/>
<dbReference type="OrthoDB" id="6381507at2"/>
<dbReference type="EMBL" id="FONA01000010">
    <property type="protein sequence ID" value="SFE38478.1"/>
    <property type="molecule type" value="Genomic_DNA"/>
</dbReference>
<organism evidence="1 2">
    <name type="scientific">Thermophagus xiamenensis</name>
    <dbReference type="NCBI Taxonomy" id="385682"/>
    <lineage>
        <taxon>Bacteria</taxon>
        <taxon>Pseudomonadati</taxon>
        <taxon>Bacteroidota</taxon>
        <taxon>Bacteroidia</taxon>
        <taxon>Marinilabiliales</taxon>
        <taxon>Marinilabiliaceae</taxon>
        <taxon>Thermophagus</taxon>
    </lineage>
</organism>